<keyword evidence="8 9" id="KW-0346">Stress response</keyword>
<dbReference type="Pfam" id="PF22667">
    <property type="entry name" value="Lon_lid"/>
    <property type="match status" value="1"/>
</dbReference>
<dbReference type="InterPro" id="IPR008268">
    <property type="entry name" value="Peptidase_S16_AS"/>
</dbReference>
<evidence type="ECO:0000256" key="12">
    <source>
        <dbReference type="PIRSR" id="PIRSR001174-2"/>
    </source>
</evidence>
<dbReference type="AlphaFoldDB" id="A0A401ZDU8"/>
<dbReference type="InterPro" id="IPR046336">
    <property type="entry name" value="Lon_prtase_N_sf"/>
</dbReference>
<evidence type="ECO:0000256" key="11">
    <source>
        <dbReference type="PIRSR" id="PIRSR001174-1"/>
    </source>
</evidence>
<dbReference type="Gene3D" id="1.20.58.1480">
    <property type="match status" value="1"/>
</dbReference>
<dbReference type="GO" id="GO:0005524">
    <property type="term" value="F:ATP binding"/>
    <property type="evidence" value="ECO:0007669"/>
    <property type="project" value="UniProtKB-UniRule"/>
</dbReference>
<dbReference type="InterPro" id="IPR054594">
    <property type="entry name" value="Lon_lid"/>
</dbReference>
<feature type="compositionally biased region" description="Acidic residues" evidence="15">
    <location>
        <begin position="58"/>
        <end position="75"/>
    </location>
</feature>
<feature type="region of interest" description="Disordered" evidence="15">
    <location>
        <begin position="919"/>
        <end position="953"/>
    </location>
</feature>
<feature type="active site" evidence="9 11">
    <location>
        <position position="826"/>
    </location>
</feature>
<feature type="region of interest" description="Disordered" evidence="15">
    <location>
        <begin position="1"/>
        <end position="102"/>
    </location>
</feature>
<comment type="subcellular location">
    <subcellularLocation>
        <location evidence="1 9 10">Cytoplasm</location>
    </subcellularLocation>
</comment>
<evidence type="ECO:0000256" key="9">
    <source>
        <dbReference type="HAMAP-Rule" id="MF_01973"/>
    </source>
</evidence>
<evidence type="ECO:0000256" key="15">
    <source>
        <dbReference type="SAM" id="MobiDB-lite"/>
    </source>
</evidence>
<dbReference type="Pfam" id="PF05362">
    <property type="entry name" value="Lon_C"/>
    <property type="match status" value="1"/>
</dbReference>
<comment type="similarity">
    <text evidence="9 10 13 14">Belongs to the peptidase S16 family.</text>
</comment>
<organism evidence="18 19">
    <name type="scientific">Dictyobacter aurantiacus</name>
    <dbReference type="NCBI Taxonomy" id="1936993"/>
    <lineage>
        <taxon>Bacteria</taxon>
        <taxon>Bacillati</taxon>
        <taxon>Chloroflexota</taxon>
        <taxon>Ktedonobacteria</taxon>
        <taxon>Ktedonobacterales</taxon>
        <taxon>Dictyobacteraceae</taxon>
        <taxon>Dictyobacter</taxon>
    </lineage>
</organism>
<dbReference type="GO" id="GO:0034605">
    <property type="term" value="P:cellular response to heat"/>
    <property type="evidence" value="ECO:0007669"/>
    <property type="project" value="UniProtKB-UniRule"/>
</dbReference>
<dbReference type="CDD" id="cd19500">
    <property type="entry name" value="RecA-like_Lon"/>
    <property type="match status" value="1"/>
</dbReference>
<dbReference type="InterPro" id="IPR020568">
    <property type="entry name" value="Ribosomal_Su5_D2-typ_SF"/>
</dbReference>
<dbReference type="InterPro" id="IPR003111">
    <property type="entry name" value="Lon_prtase_N"/>
</dbReference>
<dbReference type="SMART" id="SM00464">
    <property type="entry name" value="LON"/>
    <property type="match status" value="1"/>
</dbReference>
<gene>
    <name evidence="18" type="primary">lon_2</name>
    <name evidence="9" type="synonym">lon</name>
    <name evidence="18" type="ORF">KDAU_23610</name>
</gene>
<dbReference type="SUPFAM" id="SSF88697">
    <property type="entry name" value="PUA domain-like"/>
    <property type="match status" value="1"/>
</dbReference>
<evidence type="ECO:0000313" key="18">
    <source>
        <dbReference type="EMBL" id="GCE05032.1"/>
    </source>
</evidence>
<dbReference type="SMART" id="SM00382">
    <property type="entry name" value="AAA"/>
    <property type="match status" value="1"/>
</dbReference>
<dbReference type="PIRSF" id="PIRSF001174">
    <property type="entry name" value="Lon_proteas"/>
    <property type="match status" value="1"/>
</dbReference>
<dbReference type="HAMAP" id="MF_01973">
    <property type="entry name" value="lon_bact"/>
    <property type="match status" value="1"/>
</dbReference>
<keyword evidence="4 9" id="KW-0547">Nucleotide-binding</keyword>
<keyword evidence="19" id="KW-1185">Reference proteome</keyword>
<dbReference type="PROSITE" id="PS01046">
    <property type="entry name" value="LON_SER"/>
    <property type="match status" value="1"/>
</dbReference>
<dbReference type="RefSeq" id="WP_235845677.1">
    <property type="nucleotide sequence ID" value="NZ_BIFQ01000001.1"/>
</dbReference>
<dbReference type="GO" id="GO:0004176">
    <property type="term" value="F:ATP-dependent peptidase activity"/>
    <property type="evidence" value="ECO:0007669"/>
    <property type="project" value="UniProtKB-UniRule"/>
</dbReference>
<dbReference type="SUPFAM" id="SSF52540">
    <property type="entry name" value="P-loop containing nucleoside triphosphate hydrolases"/>
    <property type="match status" value="1"/>
</dbReference>
<dbReference type="FunFam" id="1.20.5.5270:FF:000002">
    <property type="entry name" value="Lon protease homolog"/>
    <property type="match status" value="1"/>
</dbReference>
<dbReference type="InterPro" id="IPR003959">
    <property type="entry name" value="ATPase_AAA_core"/>
</dbReference>
<dbReference type="GO" id="GO:0043565">
    <property type="term" value="F:sequence-specific DNA binding"/>
    <property type="evidence" value="ECO:0007669"/>
    <property type="project" value="UniProtKB-UniRule"/>
</dbReference>
<dbReference type="Gene3D" id="3.30.230.10">
    <property type="match status" value="1"/>
</dbReference>
<comment type="catalytic activity">
    <reaction evidence="9 10 13">
        <text>Hydrolysis of proteins in presence of ATP.</text>
        <dbReference type="EC" id="3.4.21.53"/>
    </reaction>
</comment>
<dbReference type="PANTHER" id="PTHR10046">
    <property type="entry name" value="ATP DEPENDENT LON PROTEASE FAMILY MEMBER"/>
    <property type="match status" value="1"/>
</dbReference>
<dbReference type="InterPro" id="IPR014721">
    <property type="entry name" value="Ribsml_uS5_D2-typ_fold_subgr"/>
</dbReference>
<evidence type="ECO:0000256" key="6">
    <source>
        <dbReference type="ARBA" id="ARBA00022825"/>
    </source>
</evidence>
<evidence type="ECO:0000256" key="10">
    <source>
        <dbReference type="PIRNR" id="PIRNR001174"/>
    </source>
</evidence>
<keyword evidence="6 9" id="KW-0720">Serine protease</keyword>
<evidence type="ECO:0000256" key="14">
    <source>
        <dbReference type="RuleBase" id="RU000591"/>
    </source>
</evidence>
<dbReference type="EC" id="3.4.21.53" evidence="9 10"/>
<dbReference type="Proteomes" id="UP000287224">
    <property type="component" value="Unassembled WGS sequence"/>
</dbReference>
<dbReference type="InterPro" id="IPR008269">
    <property type="entry name" value="Lon_proteolytic"/>
</dbReference>
<dbReference type="InterPro" id="IPR027543">
    <property type="entry name" value="Lon_bac"/>
</dbReference>
<dbReference type="Pfam" id="PF02190">
    <property type="entry name" value="LON_substr_bdg"/>
    <property type="match status" value="1"/>
</dbReference>
<feature type="domain" description="Lon N-terminal" evidence="17">
    <location>
        <begin position="118"/>
        <end position="311"/>
    </location>
</feature>
<feature type="compositionally biased region" description="Basic and acidic residues" evidence="15">
    <location>
        <begin position="941"/>
        <end position="953"/>
    </location>
</feature>
<proteinExistence type="evidence at transcript level"/>
<evidence type="ECO:0000256" key="3">
    <source>
        <dbReference type="ARBA" id="ARBA00022670"/>
    </source>
</evidence>
<feature type="binding site" evidence="9 12">
    <location>
        <begin position="502"/>
        <end position="509"/>
    </location>
    <ligand>
        <name>ATP</name>
        <dbReference type="ChEBI" id="CHEBI:30616"/>
    </ligand>
</feature>
<comment type="induction">
    <text evidence="9">By heat shock.</text>
</comment>
<keyword evidence="2 9" id="KW-0963">Cytoplasm</keyword>
<reference evidence="19" key="1">
    <citation type="submission" date="2018-12" db="EMBL/GenBank/DDBJ databases">
        <title>Tengunoibacter tsumagoiensis gen. nov., sp. nov., Dictyobacter kobayashii sp. nov., D. alpinus sp. nov., and D. joshuensis sp. nov. and description of Dictyobacteraceae fam. nov. within the order Ktedonobacterales isolated from Tengu-no-mugimeshi.</title>
        <authorList>
            <person name="Wang C.M."/>
            <person name="Zheng Y."/>
            <person name="Sakai Y."/>
            <person name="Toyoda A."/>
            <person name="Minakuchi Y."/>
            <person name="Abe K."/>
            <person name="Yokota A."/>
            <person name="Yabe S."/>
        </authorList>
    </citation>
    <scope>NUCLEOTIDE SEQUENCE [LARGE SCALE GENOMIC DNA]</scope>
    <source>
        <strain evidence="19">S-27</strain>
    </source>
</reference>
<dbReference type="PROSITE" id="PS51786">
    <property type="entry name" value="LON_PROTEOLYTIC"/>
    <property type="match status" value="1"/>
</dbReference>
<dbReference type="SUPFAM" id="SSF54211">
    <property type="entry name" value="Ribosomal protein S5 domain 2-like"/>
    <property type="match status" value="1"/>
</dbReference>
<evidence type="ECO:0000256" key="8">
    <source>
        <dbReference type="ARBA" id="ARBA00023016"/>
    </source>
</evidence>
<feature type="active site" evidence="9 11">
    <location>
        <position position="869"/>
    </location>
</feature>
<dbReference type="GO" id="GO:0004252">
    <property type="term" value="F:serine-type endopeptidase activity"/>
    <property type="evidence" value="ECO:0007669"/>
    <property type="project" value="UniProtKB-UniRule"/>
</dbReference>
<dbReference type="Pfam" id="PF00004">
    <property type="entry name" value="AAA"/>
    <property type="match status" value="1"/>
</dbReference>
<dbReference type="Gene3D" id="1.20.5.5270">
    <property type="match status" value="1"/>
</dbReference>
<dbReference type="Gene3D" id="2.30.130.40">
    <property type="entry name" value="LON domain-like"/>
    <property type="match status" value="1"/>
</dbReference>
<dbReference type="Gene3D" id="1.10.8.60">
    <property type="match status" value="1"/>
</dbReference>
<name>A0A401ZDU8_9CHLR</name>
<accession>A0A401ZDU8</accession>
<evidence type="ECO:0000259" key="17">
    <source>
        <dbReference type="PROSITE" id="PS51787"/>
    </source>
</evidence>
<keyword evidence="3 9" id="KW-0645">Protease</keyword>
<evidence type="ECO:0000256" key="5">
    <source>
        <dbReference type="ARBA" id="ARBA00022801"/>
    </source>
</evidence>
<evidence type="ECO:0000256" key="7">
    <source>
        <dbReference type="ARBA" id="ARBA00022840"/>
    </source>
</evidence>
<evidence type="ECO:0000313" key="19">
    <source>
        <dbReference type="Proteomes" id="UP000287224"/>
    </source>
</evidence>
<keyword evidence="5 9" id="KW-0378">Hydrolase</keyword>
<dbReference type="PROSITE" id="PS51787">
    <property type="entry name" value="LON_N"/>
    <property type="match status" value="1"/>
</dbReference>
<comment type="caution">
    <text evidence="18">The sequence shown here is derived from an EMBL/GenBank/DDBJ whole genome shotgun (WGS) entry which is preliminary data.</text>
</comment>
<evidence type="ECO:0000256" key="4">
    <source>
        <dbReference type="ARBA" id="ARBA00022741"/>
    </source>
</evidence>
<dbReference type="InterPro" id="IPR003593">
    <property type="entry name" value="AAA+_ATPase"/>
</dbReference>
<feature type="domain" description="Lon proteolytic" evidence="16">
    <location>
        <begin position="738"/>
        <end position="921"/>
    </location>
</feature>
<evidence type="ECO:0000256" key="2">
    <source>
        <dbReference type="ARBA" id="ARBA00022490"/>
    </source>
</evidence>
<comment type="subunit">
    <text evidence="9 10">Homohexamer. Organized in a ring with a central cavity.</text>
</comment>
<dbReference type="GO" id="GO:0005737">
    <property type="term" value="C:cytoplasm"/>
    <property type="evidence" value="ECO:0007669"/>
    <property type="project" value="UniProtKB-SubCell"/>
</dbReference>
<keyword evidence="7 9" id="KW-0067">ATP-binding</keyword>
<dbReference type="EMBL" id="BIFQ01000001">
    <property type="protein sequence ID" value="GCE05032.1"/>
    <property type="molecule type" value="Genomic_DNA"/>
</dbReference>
<dbReference type="GO" id="GO:0006515">
    <property type="term" value="P:protein quality control for misfolded or incompletely synthesized proteins"/>
    <property type="evidence" value="ECO:0007669"/>
    <property type="project" value="UniProtKB-UniRule"/>
</dbReference>
<dbReference type="InterPro" id="IPR015947">
    <property type="entry name" value="PUA-like_sf"/>
</dbReference>
<sequence>MEKITNQHAADPQEDVMQQANSHNVDELLENQPIAADAFEDVPASDADADQEQIPSSSEEDEVSEPSSPSDDDPSDEKAPDETTTTSTDTNEPASEGEFGELPAHGEDEERLHIPEVLPILPLKDTVIYPFSVQPFSVGQERYIRLIDDVMRGNRMVVLVAQKSPDIDHAGPDDIYRVGTVSRVGRMFRMPDGTVQIAVQGLERVTIDEFTQEKPYLQARVTAKPDIQEDDTETEAIKRNVISYFQRLVALVQNVPEGVAAATLNLEEPRQVVYVIATFVQMDMELRQKLLEIDSVHEKLSQLSTFLAHELEILELGKKIQNSAQEEMGKVQREYLLREQLKAIQRELGEESEEQATVNELRRKIEEAKMPEEAYKEANRELSRLEKLPTVSPEYSIIRTYVELLASLPWNKGTATEIDVPHAREVLDEDHYDLQKIKERILEYLAVRRLKEDRLSEEMAHERELDGEREGVEVEKLVPTQPLKDQEAARPLHREPILCFVGPPGVGKTSLGQSIARALGRKFARMSLGGIRDEAEIRGHRRTYIGAMPGRIIQTLRRVEANDPVIMLDEVDKVGADWRGDPSSALLEVLDPEQNFNFRDNYLDLPFDLSRVMFIATANALEPIPAPLRDRMEILELSGYTEEQKLHIARNYLLSKQRESNGLKPDELTIDDDAIRRLIRDYTREAGVRNLERQVGSLCRKVARQVSEGLPTPVHVTADKVTEYLGRQRFFDEAAERIDRPGIATGMAWTSVGGEIMFIEAATMPGKEERLILTGQLGDVMKESAIAALSYVRSNAAALGLPRNVFEGQNVHIHVPAGAIPKDGPSAGVTMVTVLVSLASGRKVRSDVAMTGEITLRGKVMPIGGVKEKVLAAYRSGIRSVILPAKNEAEFMEDIPNELREQMHFTFASDIRQVLDTALVPEDEEKASANGDGRHRKRKSEKGEKGEKAIAKA</sequence>
<evidence type="ECO:0000256" key="1">
    <source>
        <dbReference type="ARBA" id="ARBA00004496"/>
    </source>
</evidence>
<evidence type="ECO:0000256" key="13">
    <source>
        <dbReference type="PROSITE-ProRule" id="PRU01122"/>
    </source>
</evidence>
<dbReference type="InterPro" id="IPR027417">
    <property type="entry name" value="P-loop_NTPase"/>
</dbReference>
<comment type="function">
    <text evidence="9">ATP-dependent serine protease that mediates the selective degradation of mutant and abnormal proteins as well as certain short-lived regulatory proteins. Required for cellular homeostasis and for survival from DNA damage and developmental changes induced by stress. Degrades polypeptides processively to yield small peptide fragments that are 5 to 10 amino acids long. Binds to DNA in a double-stranded, site-specific manner.</text>
</comment>
<evidence type="ECO:0000259" key="16">
    <source>
        <dbReference type="PROSITE" id="PS51786"/>
    </source>
</evidence>
<dbReference type="GO" id="GO:0016887">
    <property type="term" value="F:ATP hydrolysis activity"/>
    <property type="evidence" value="ECO:0007669"/>
    <property type="project" value="UniProtKB-UniRule"/>
</dbReference>
<feature type="compositionally biased region" description="Low complexity" evidence="15">
    <location>
        <begin position="82"/>
        <end position="94"/>
    </location>
</feature>
<dbReference type="PRINTS" id="PR00830">
    <property type="entry name" value="ENDOLAPTASE"/>
</dbReference>
<dbReference type="NCBIfam" id="TIGR00763">
    <property type="entry name" value="lon"/>
    <property type="match status" value="1"/>
</dbReference>
<dbReference type="InterPro" id="IPR027065">
    <property type="entry name" value="Lon_Prtase"/>
</dbReference>
<dbReference type="Gene3D" id="3.40.50.300">
    <property type="entry name" value="P-loop containing nucleotide triphosphate hydrolases"/>
    <property type="match status" value="1"/>
</dbReference>
<protein>
    <recommendedName>
        <fullName evidence="9 10">Lon protease</fullName>
        <ecNumber evidence="9 10">3.4.21.53</ecNumber>
    </recommendedName>
    <alternativeName>
        <fullName evidence="9">ATP-dependent protease La</fullName>
    </alternativeName>
</protein>
<dbReference type="InterPro" id="IPR004815">
    <property type="entry name" value="Lon_bac/euk-typ"/>
</dbReference>